<proteinExistence type="predicted"/>
<reference evidence="4" key="1">
    <citation type="journal article" date="2012" name="Science">
        <title>The Paleozoic origin of enzymatic lignin decomposition reconstructed from 31 fungal genomes.</title>
        <authorList>
            <person name="Floudas D."/>
            <person name="Binder M."/>
            <person name="Riley R."/>
            <person name="Barry K."/>
            <person name="Blanchette R.A."/>
            <person name="Henrissat B."/>
            <person name="Martinez A.T."/>
            <person name="Otillar R."/>
            <person name="Spatafora J.W."/>
            <person name="Yadav J.S."/>
            <person name="Aerts A."/>
            <person name="Benoit I."/>
            <person name="Boyd A."/>
            <person name="Carlson A."/>
            <person name="Copeland A."/>
            <person name="Coutinho P.M."/>
            <person name="de Vries R.P."/>
            <person name="Ferreira P."/>
            <person name="Findley K."/>
            <person name="Foster B."/>
            <person name="Gaskell J."/>
            <person name="Glotzer D."/>
            <person name="Gorecki P."/>
            <person name="Heitman J."/>
            <person name="Hesse C."/>
            <person name="Hori C."/>
            <person name="Igarashi K."/>
            <person name="Jurgens J.A."/>
            <person name="Kallen N."/>
            <person name="Kersten P."/>
            <person name="Kohler A."/>
            <person name="Kuees U."/>
            <person name="Kumar T.K.A."/>
            <person name="Kuo A."/>
            <person name="LaButti K."/>
            <person name="Larrondo L.F."/>
            <person name="Lindquist E."/>
            <person name="Ling A."/>
            <person name="Lombard V."/>
            <person name="Lucas S."/>
            <person name="Lundell T."/>
            <person name="Martin R."/>
            <person name="McLaughlin D.J."/>
            <person name="Morgenstern I."/>
            <person name="Morin E."/>
            <person name="Murat C."/>
            <person name="Nagy L.G."/>
            <person name="Nolan M."/>
            <person name="Ohm R.A."/>
            <person name="Patyshakuliyeva A."/>
            <person name="Rokas A."/>
            <person name="Ruiz-Duenas F.J."/>
            <person name="Sabat G."/>
            <person name="Salamov A."/>
            <person name="Samejima M."/>
            <person name="Schmutz J."/>
            <person name="Slot J.C."/>
            <person name="St John F."/>
            <person name="Stenlid J."/>
            <person name="Sun H."/>
            <person name="Sun S."/>
            <person name="Syed K."/>
            <person name="Tsang A."/>
            <person name="Wiebenga A."/>
            <person name="Young D."/>
            <person name="Pisabarro A."/>
            <person name="Eastwood D.C."/>
            <person name="Martin F."/>
            <person name="Cullen D."/>
            <person name="Grigoriev I.V."/>
            <person name="Hibbett D.S."/>
        </authorList>
    </citation>
    <scope>NUCLEOTIDE SEQUENCE [LARGE SCALE GENOMIC DNA]</scope>
    <source>
        <strain evidence="4">FP-101664</strain>
    </source>
</reference>
<protein>
    <recommendedName>
        <fullName evidence="2">ABC1 atypical kinase-like domain-containing protein</fullName>
    </recommendedName>
</protein>
<keyword evidence="4" id="KW-1185">Reference proteome</keyword>
<dbReference type="RefSeq" id="XP_008045674.1">
    <property type="nucleotide sequence ID" value="XM_008047483.1"/>
</dbReference>
<organism evidence="3 4">
    <name type="scientific">Trametes versicolor (strain FP-101664)</name>
    <name type="common">White-rot fungus</name>
    <name type="synonym">Coriolus versicolor</name>
    <dbReference type="NCBI Taxonomy" id="717944"/>
    <lineage>
        <taxon>Eukaryota</taxon>
        <taxon>Fungi</taxon>
        <taxon>Dikarya</taxon>
        <taxon>Basidiomycota</taxon>
        <taxon>Agaricomycotina</taxon>
        <taxon>Agaricomycetes</taxon>
        <taxon>Polyporales</taxon>
        <taxon>Polyporaceae</taxon>
        <taxon>Trametes</taxon>
    </lineage>
</organism>
<dbReference type="AlphaFoldDB" id="R7S6C0"/>
<sequence>MGAAAASAHGGQHMRRTWDRSDPAGHHVATSAAPMRDGQEPRGHQARSQPTAYRVETSAAAMSLRKSPLGTSNEILHMRDGQDRRGHYARREPAVYHVQTPVEVPTNGLRREVDEAAASVDGVYERGSLGRILKNGGRSAKIQAHRGVGGAQTLPGQIAVAICATIAAFGGVAGRQEDYKLNCTPEKVEQIPALQERVAERVYDLMSHGGLYIKIEFGHAPAGPDRVFEEFEEEAAASASIAQVHHAKLKTADGSDQWVTIKVQKTNIGKQVEWDLRAFRAVMWVYGNYLFDLPVYRAIDHIYIPRVFPELSTKKIMTAEWIDGVRLSDKRGIAHLMGDDRASASSTDPLAVDRFLPLRGGAKWVMQTMVDLFSAQIFDWGWVHCDPHPGNVIVRPHSDPRCAARGAAQLVLLDHGLYVHLPREFQQQYARLWKALLTVDFAAVSAVAGEWGIGAPDLFASATLMQPIRFAEQALLPDFERMNDHKRGVAMKAKLKSFLTDTDRMPKQLIFVGRNKRGVRCSTSLRPSLIVILDRIVQGNDQMFGSPVNRIRITGYWASRSLATSPSLGFAERACELGRHIVFLTIMFSIDTVFWATRVRQWLAARFGRLHGAGNGFEDELERTMRDFAESNFGIDIPENVFDS</sequence>
<feature type="region of interest" description="Disordered" evidence="1">
    <location>
        <begin position="1"/>
        <end position="54"/>
    </location>
</feature>
<dbReference type="Proteomes" id="UP000054317">
    <property type="component" value="Unassembled WGS sequence"/>
</dbReference>
<feature type="compositionally biased region" description="Low complexity" evidence="1">
    <location>
        <begin position="1"/>
        <end position="11"/>
    </location>
</feature>
<feature type="domain" description="ABC1 atypical kinase-like" evidence="2">
    <location>
        <begin position="297"/>
        <end position="446"/>
    </location>
</feature>
<evidence type="ECO:0000313" key="4">
    <source>
        <dbReference type="Proteomes" id="UP000054317"/>
    </source>
</evidence>
<evidence type="ECO:0000259" key="2">
    <source>
        <dbReference type="Pfam" id="PF03109"/>
    </source>
</evidence>
<dbReference type="InterPro" id="IPR051130">
    <property type="entry name" value="Mito_struct-func_regulator"/>
</dbReference>
<dbReference type="PANTHER" id="PTHR43173">
    <property type="entry name" value="ABC1 FAMILY PROTEIN"/>
    <property type="match status" value="1"/>
</dbReference>
<evidence type="ECO:0000313" key="3">
    <source>
        <dbReference type="EMBL" id="EIW51448.1"/>
    </source>
</evidence>
<dbReference type="InterPro" id="IPR004147">
    <property type="entry name" value="ABC1_dom"/>
</dbReference>
<dbReference type="PANTHER" id="PTHR43173:SF37">
    <property type="entry name" value="ABC1 FAMILY PROTEIN C10F6.14C"/>
    <property type="match status" value="1"/>
</dbReference>
<dbReference type="Pfam" id="PF03109">
    <property type="entry name" value="ABC1"/>
    <property type="match status" value="2"/>
</dbReference>
<dbReference type="InterPro" id="IPR011009">
    <property type="entry name" value="Kinase-like_dom_sf"/>
</dbReference>
<feature type="compositionally biased region" description="Basic and acidic residues" evidence="1">
    <location>
        <begin position="16"/>
        <end position="25"/>
    </location>
</feature>
<dbReference type="OrthoDB" id="427480at2759"/>
<dbReference type="EMBL" id="JH711803">
    <property type="protein sequence ID" value="EIW51448.1"/>
    <property type="molecule type" value="Genomic_DNA"/>
</dbReference>
<gene>
    <name evidence="3" type="ORF">TRAVEDRAFT_54565</name>
</gene>
<name>R7S6C0_TRAVS</name>
<evidence type="ECO:0000256" key="1">
    <source>
        <dbReference type="SAM" id="MobiDB-lite"/>
    </source>
</evidence>
<accession>R7S6C0</accession>
<feature type="domain" description="ABC1 atypical kinase-like" evidence="2">
    <location>
        <begin position="223"/>
        <end position="295"/>
    </location>
</feature>
<dbReference type="GeneID" id="19417443"/>
<dbReference type="SUPFAM" id="SSF56112">
    <property type="entry name" value="Protein kinase-like (PK-like)"/>
    <property type="match status" value="1"/>
</dbReference>
<dbReference type="KEGG" id="tvs:TRAVEDRAFT_54565"/>